<dbReference type="RefSeq" id="WP_022519659.1">
    <property type="nucleotide sequence ID" value="NZ_CP054580.1"/>
</dbReference>
<dbReference type="InterPro" id="IPR011010">
    <property type="entry name" value="DNA_brk_join_enz"/>
</dbReference>
<proteinExistence type="predicted"/>
<keyword evidence="1" id="KW-0233">DNA recombination</keyword>
<evidence type="ECO:0000259" key="3">
    <source>
        <dbReference type="PROSITE" id="PS51898"/>
    </source>
</evidence>
<gene>
    <name evidence="4" type="ORF">FX987_05115</name>
</gene>
<keyword evidence="5" id="KW-1185">Reference proteome</keyword>
<dbReference type="EMBL" id="CP054580">
    <property type="protein sequence ID" value="QKS27294.1"/>
    <property type="molecule type" value="Genomic_DNA"/>
</dbReference>
<protein>
    <submittedName>
        <fullName evidence="4">Tyrosine recombinase XerC</fullName>
    </submittedName>
</protein>
<dbReference type="GO" id="GO:0015074">
    <property type="term" value="P:DNA integration"/>
    <property type="evidence" value="ECO:0007669"/>
    <property type="project" value="InterPro"/>
</dbReference>
<dbReference type="Proteomes" id="UP000509761">
    <property type="component" value="Chromosome"/>
</dbReference>
<reference evidence="4 5" key="1">
    <citation type="submission" date="2019-12" db="EMBL/GenBank/DDBJ databases">
        <title>Genome sequencing and assembly of endphytes of Porphyra tenera.</title>
        <authorList>
            <person name="Park J.M."/>
            <person name="Shin R."/>
            <person name="Jo S.H."/>
        </authorList>
    </citation>
    <scope>NUCLEOTIDE SEQUENCE [LARGE SCALE GENOMIC DNA]</scope>
    <source>
        <strain evidence="4 5">GPM3</strain>
    </source>
</reference>
<evidence type="ECO:0000256" key="2">
    <source>
        <dbReference type="SAM" id="MobiDB-lite"/>
    </source>
</evidence>
<dbReference type="Gene3D" id="1.10.443.10">
    <property type="entry name" value="Intergrase catalytic core"/>
    <property type="match status" value="1"/>
</dbReference>
<feature type="region of interest" description="Disordered" evidence="2">
    <location>
        <begin position="173"/>
        <end position="198"/>
    </location>
</feature>
<feature type="domain" description="Tyr recombinase" evidence="3">
    <location>
        <begin position="245"/>
        <end position="465"/>
    </location>
</feature>
<dbReference type="GO" id="GO:0006310">
    <property type="term" value="P:DNA recombination"/>
    <property type="evidence" value="ECO:0007669"/>
    <property type="project" value="UniProtKB-KW"/>
</dbReference>
<evidence type="ECO:0000313" key="5">
    <source>
        <dbReference type="Proteomes" id="UP000509761"/>
    </source>
</evidence>
<name>A0AAP9NSZ1_9GAMM</name>
<sequence length="618" mass="69272">MNTAEFRAEQLKTLHAIQTGTIDPNAVITGMRLEDGTYHVLSRFGDNVWTLPDSLFSAGTHDSQMKLNFLSIPLPFRETLLTCMARYILTGIEGRSRPQGSTISQFFNKVTPFLTWLHDQQIVRLSDVTPLISQQYVEFCKGLKGKKGNSILGGALRVRFAAVETLHILSQQSGDPMRPPWPESSASHLARLTGPGSPQLQEAKTEIIPDDILRPLFQSAVEWLDRADEIISLSAQVEDWKSEGRSWWFMQPDLKQLGWTLSEIRTAEQHLQTACMCIILITSGIRVSELLSLENQCAFKTLDEDGEPFHWMRGTSYKTGAGACEWLVAEITHRALTVSERLVRPLQAQLEQRIFDLRTQNPKHPEIARLRGHARRLFLAATLKKNNRIRTLSKDAPVSRLNVFAAQCGLDWHFAPHQFRRTFAVYAAHSAFGDLRYLRDHFQHWSLDMTTLYAMSRLQDAELYDSVGLAALSIKTDLLEHWLEPDAILVGGAADPIRAFRTKNEDLATKVDRVEMAKTISPLVHLRATGVAWCTADTGGCIGGQGVEKTRCADCGNAVIDESRKPVWQGIYAQQIELRDLTDIGPGGAERVERDIKRCEAVLKDLGATEEDLAHVAT</sequence>
<dbReference type="PROSITE" id="PS51898">
    <property type="entry name" value="TYR_RECOMBINASE"/>
    <property type="match status" value="1"/>
</dbReference>
<organism evidence="4 5">
    <name type="scientific">Vreelandella titanicae</name>
    <dbReference type="NCBI Taxonomy" id="664683"/>
    <lineage>
        <taxon>Bacteria</taxon>
        <taxon>Pseudomonadati</taxon>
        <taxon>Pseudomonadota</taxon>
        <taxon>Gammaproteobacteria</taxon>
        <taxon>Oceanospirillales</taxon>
        <taxon>Halomonadaceae</taxon>
        <taxon>Vreelandella</taxon>
    </lineage>
</organism>
<evidence type="ECO:0000313" key="4">
    <source>
        <dbReference type="EMBL" id="QKS27294.1"/>
    </source>
</evidence>
<accession>A0AAP9NSZ1</accession>
<dbReference type="AlphaFoldDB" id="A0AAP9NSZ1"/>
<dbReference type="GO" id="GO:0003677">
    <property type="term" value="F:DNA binding"/>
    <property type="evidence" value="ECO:0007669"/>
    <property type="project" value="InterPro"/>
</dbReference>
<dbReference type="SUPFAM" id="SSF56349">
    <property type="entry name" value="DNA breaking-rejoining enzymes"/>
    <property type="match status" value="1"/>
</dbReference>
<dbReference type="InterPro" id="IPR013762">
    <property type="entry name" value="Integrase-like_cat_sf"/>
</dbReference>
<evidence type="ECO:0000256" key="1">
    <source>
        <dbReference type="ARBA" id="ARBA00023172"/>
    </source>
</evidence>
<dbReference type="InterPro" id="IPR002104">
    <property type="entry name" value="Integrase_catalytic"/>
</dbReference>